<dbReference type="PANTHER" id="PTHR22642">
    <property type="entry name" value="IMIDAZOLONEPROPIONASE"/>
    <property type="match status" value="1"/>
</dbReference>
<dbReference type="RefSeq" id="WP_091583560.1">
    <property type="nucleotide sequence ID" value="NZ_FNDU01000004.1"/>
</dbReference>
<accession>A0A1G8H647</accession>
<reference evidence="2 3" key="1">
    <citation type="submission" date="2016-10" db="EMBL/GenBank/DDBJ databases">
        <authorList>
            <person name="de Groot N.N."/>
        </authorList>
    </citation>
    <scope>NUCLEOTIDE SEQUENCE [LARGE SCALE GENOMIC DNA]</scope>
    <source>
        <strain evidence="3">P4B,CCM 7963,CECT 7998,DSM 25260,IBRC-M 10614,KCTC 13821</strain>
    </source>
</reference>
<dbReference type="CDD" id="cd01300">
    <property type="entry name" value="YtcJ_like"/>
    <property type="match status" value="1"/>
</dbReference>
<name>A0A1G8H647_9BACI</name>
<evidence type="ECO:0000313" key="3">
    <source>
        <dbReference type="Proteomes" id="UP000199017"/>
    </source>
</evidence>
<dbReference type="EMBL" id="FNDU01000004">
    <property type="protein sequence ID" value="SDI02039.1"/>
    <property type="molecule type" value="Genomic_DNA"/>
</dbReference>
<dbReference type="AlphaFoldDB" id="A0A1G8H647"/>
<dbReference type="InterPro" id="IPR013108">
    <property type="entry name" value="Amidohydro_3"/>
</dbReference>
<dbReference type="InterPro" id="IPR032466">
    <property type="entry name" value="Metal_Hydrolase"/>
</dbReference>
<dbReference type="Proteomes" id="UP000199017">
    <property type="component" value="Unassembled WGS sequence"/>
</dbReference>
<dbReference type="SUPFAM" id="SSF51338">
    <property type="entry name" value="Composite domain of metallo-dependent hydrolases"/>
    <property type="match status" value="1"/>
</dbReference>
<evidence type="ECO:0000259" key="1">
    <source>
        <dbReference type="Pfam" id="PF07969"/>
    </source>
</evidence>
<evidence type="ECO:0000313" key="2">
    <source>
        <dbReference type="EMBL" id="SDI02039.1"/>
    </source>
</evidence>
<gene>
    <name evidence="2" type="ORF">SAMN05216352_104124</name>
</gene>
<sequence>MNTLIINANIYTMNPQQPQAKAMLIENGVIKKLWNKGGTDEIIVEAGSDTPVIDAKGQLMLPGFIDTHNHLIMYAQNKNEANCSASNCESIQDIQQKLIEQKRMTSPSDWVIGWGYDDTLLKENRHPVREELDDVIPHQPAIIKHISGHFMVANTKALEAAGITETEEDPQGGHFGRYSNGILNGILHEVGAIQRLVAYLPEKSEDILLEELKAGAKDYIREGITTSTEAAVGIFSAKKELPLLVQALEEGHLPFDLRLMIMEDALQFEGKDYKDDVKALDQLLKNKSNGRMGIDSVKFFQDGSIQLRTAALSDPYIGTTEHGMLVFEQEDFNKKVRKYHDQKVRVSSHGNGDQAIHSILEAYKKAQDENPHPHANHRVEHAQTIQDIDLELAAAYNFPLSFFINHIYYWGDRHRDIFLGKQRAEQMNPLRKAEKFGILFTLHSDCPITPISPLFSIWAACCRQTRNGDVLGENQCLSVEKAVETMTIDGARLNGEENMKGSLAPGKIADFITLDKNIFEADPMQIRDASVTATWKNGQLIYEKEKTFETL</sequence>
<keyword evidence="3" id="KW-1185">Reference proteome</keyword>
<protein>
    <recommendedName>
        <fullName evidence="1">Amidohydrolase 3 domain-containing protein</fullName>
    </recommendedName>
</protein>
<dbReference type="PANTHER" id="PTHR22642:SF2">
    <property type="entry name" value="PROTEIN LONG AFTER FAR-RED 3"/>
    <property type="match status" value="1"/>
</dbReference>
<dbReference type="STRING" id="930129.SAMN05216352_104124"/>
<organism evidence="2 3">
    <name type="scientific">Alteribacillus bidgolensis</name>
    <dbReference type="NCBI Taxonomy" id="930129"/>
    <lineage>
        <taxon>Bacteria</taxon>
        <taxon>Bacillati</taxon>
        <taxon>Bacillota</taxon>
        <taxon>Bacilli</taxon>
        <taxon>Bacillales</taxon>
        <taxon>Bacillaceae</taxon>
        <taxon>Alteribacillus</taxon>
    </lineage>
</organism>
<dbReference type="OrthoDB" id="9767366at2"/>
<dbReference type="InterPro" id="IPR011059">
    <property type="entry name" value="Metal-dep_hydrolase_composite"/>
</dbReference>
<dbReference type="InterPro" id="IPR033932">
    <property type="entry name" value="YtcJ-like"/>
</dbReference>
<dbReference type="Gene3D" id="3.20.20.140">
    <property type="entry name" value="Metal-dependent hydrolases"/>
    <property type="match status" value="1"/>
</dbReference>
<proteinExistence type="predicted"/>
<dbReference type="GO" id="GO:0016810">
    <property type="term" value="F:hydrolase activity, acting on carbon-nitrogen (but not peptide) bonds"/>
    <property type="evidence" value="ECO:0007669"/>
    <property type="project" value="InterPro"/>
</dbReference>
<feature type="domain" description="Amidohydrolase 3" evidence="1">
    <location>
        <begin position="52"/>
        <end position="542"/>
    </location>
</feature>
<dbReference type="Gene3D" id="2.30.40.10">
    <property type="entry name" value="Urease, subunit C, domain 1"/>
    <property type="match status" value="1"/>
</dbReference>
<dbReference type="Gene3D" id="3.10.310.70">
    <property type="match status" value="1"/>
</dbReference>
<dbReference type="SUPFAM" id="SSF51556">
    <property type="entry name" value="Metallo-dependent hydrolases"/>
    <property type="match status" value="1"/>
</dbReference>
<dbReference type="Pfam" id="PF07969">
    <property type="entry name" value="Amidohydro_3"/>
    <property type="match status" value="1"/>
</dbReference>